<dbReference type="EMBL" id="GGEC01067789">
    <property type="protein sequence ID" value="MBX48273.1"/>
    <property type="molecule type" value="Transcribed_RNA"/>
</dbReference>
<protein>
    <submittedName>
        <fullName evidence="1">Uncharacterized protein</fullName>
    </submittedName>
</protein>
<reference evidence="1" key="1">
    <citation type="submission" date="2018-02" db="EMBL/GenBank/DDBJ databases">
        <title>Rhizophora mucronata_Transcriptome.</title>
        <authorList>
            <person name="Meera S.P."/>
            <person name="Sreeshan A."/>
            <person name="Augustine A."/>
        </authorList>
    </citation>
    <scope>NUCLEOTIDE SEQUENCE</scope>
    <source>
        <tissue evidence="1">Leaf</tissue>
    </source>
</reference>
<proteinExistence type="predicted"/>
<evidence type="ECO:0000313" key="1">
    <source>
        <dbReference type="EMBL" id="MBX48273.1"/>
    </source>
</evidence>
<organism evidence="1">
    <name type="scientific">Rhizophora mucronata</name>
    <name type="common">Asiatic mangrove</name>
    <dbReference type="NCBI Taxonomy" id="61149"/>
    <lineage>
        <taxon>Eukaryota</taxon>
        <taxon>Viridiplantae</taxon>
        <taxon>Streptophyta</taxon>
        <taxon>Embryophyta</taxon>
        <taxon>Tracheophyta</taxon>
        <taxon>Spermatophyta</taxon>
        <taxon>Magnoliopsida</taxon>
        <taxon>eudicotyledons</taxon>
        <taxon>Gunneridae</taxon>
        <taxon>Pentapetalae</taxon>
        <taxon>rosids</taxon>
        <taxon>fabids</taxon>
        <taxon>Malpighiales</taxon>
        <taxon>Rhizophoraceae</taxon>
        <taxon>Rhizophora</taxon>
    </lineage>
</organism>
<accession>A0A2P2P0L7</accession>
<sequence>MVLDQSPRISQHQLVCLLPRRSFEHLPHKVLQCKTHSPALRPGLARVQLRVKYQQPSGSIHKQLLNFHLTHALQHVQDFPFLS</sequence>
<name>A0A2P2P0L7_RHIMU</name>
<dbReference type="AlphaFoldDB" id="A0A2P2P0L7"/>